<feature type="transmembrane region" description="Helical" evidence="2">
    <location>
        <begin position="187"/>
        <end position="209"/>
    </location>
</feature>
<reference evidence="3 4" key="1">
    <citation type="journal article" date="2015" name="Sci. Rep.">
        <title>Chromosome-level genome map provides insights into diverse defense mechanisms in the medicinal fungus Ganoderma sinense.</title>
        <authorList>
            <person name="Zhu Y."/>
            <person name="Xu J."/>
            <person name="Sun C."/>
            <person name="Zhou S."/>
            <person name="Xu H."/>
            <person name="Nelson D.R."/>
            <person name="Qian J."/>
            <person name="Song J."/>
            <person name="Luo H."/>
            <person name="Xiang L."/>
            <person name="Li Y."/>
            <person name="Xu Z."/>
            <person name="Ji A."/>
            <person name="Wang L."/>
            <person name="Lu S."/>
            <person name="Hayward A."/>
            <person name="Sun W."/>
            <person name="Li X."/>
            <person name="Schwartz D.C."/>
            <person name="Wang Y."/>
            <person name="Chen S."/>
        </authorList>
    </citation>
    <scope>NUCLEOTIDE SEQUENCE [LARGE SCALE GENOMIC DNA]</scope>
    <source>
        <strain evidence="3 4">ZZ0214-1</strain>
    </source>
</reference>
<evidence type="ECO:0000256" key="2">
    <source>
        <dbReference type="SAM" id="Phobius"/>
    </source>
</evidence>
<keyword evidence="2" id="KW-1133">Transmembrane helix</keyword>
<feature type="region of interest" description="Disordered" evidence="1">
    <location>
        <begin position="62"/>
        <end position="110"/>
    </location>
</feature>
<organism evidence="3 4">
    <name type="scientific">Ganoderma sinense ZZ0214-1</name>
    <dbReference type="NCBI Taxonomy" id="1077348"/>
    <lineage>
        <taxon>Eukaryota</taxon>
        <taxon>Fungi</taxon>
        <taxon>Dikarya</taxon>
        <taxon>Basidiomycota</taxon>
        <taxon>Agaricomycotina</taxon>
        <taxon>Agaricomycetes</taxon>
        <taxon>Polyporales</taxon>
        <taxon>Polyporaceae</taxon>
        <taxon>Ganoderma</taxon>
    </lineage>
</organism>
<gene>
    <name evidence="3" type="ORF">GSI_04132</name>
</gene>
<keyword evidence="2" id="KW-0472">Membrane</keyword>
<dbReference type="OrthoDB" id="3358294at2759"/>
<name>A0A2G8SIB0_9APHY</name>
<keyword evidence="4" id="KW-1185">Reference proteome</keyword>
<feature type="compositionally biased region" description="Low complexity" evidence="1">
    <location>
        <begin position="1"/>
        <end position="15"/>
    </location>
</feature>
<accession>A0A2G8SIB0</accession>
<comment type="caution">
    <text evidence="3">The sequence shown here is derived from an EMBL/GenBank/DDBJ whole genome shotgun (WGS) entry which is preliminary data.</text>
</comment>
<dbReference type="EMBL" id="AYKW01000007">
    <property type="protein sequence ID" value="PIL33509.1"/>
    <property type="molecule type" value="Genomic_DNA"/>
</dbReference>
<evidence type="ECO:0000313" key="3">
    <source>
        <dbReference type="EMBL" id="PIL33509.1"/>
    </source>
</evidence>
<feature type="transmembrane region" description="Helical" evidence="2">
    <location>
        <begin position="128"/>
        <end position="151"/>
    </location>
</feature>
<protein>
    <submittedName>
        <fullName evidence="3">Uncharacterized protein</fullName>
    </submittedName>
</protein>
<feature type="region of interest" description="Disordered" evidence="1">
    <location>
        <begin position="1"/>
        <end position="20"/>
    </location>
</feature>
<keyword evidence="2" id="KW-0812">Transmembrane</keyword>
<evidence type="ECO:0000256" key="1">
    <source>
        <dbReference type="SAM" id="MobiDB-lite"/>
    </source>
</evidence>
<sequence length="211" mass="23159">MSSPIASSSTSRPLSFGLFDRPTTPAHDVDLEAQLAQPTLALTHIPHTTRASVDETTDAIDDFFGASRPSSPHRARNTSLSGTRDSRHDEVRLTSPVDDPSMSDALPPPYEHSISPPAYSQVSDQPTLAMYLFKFGFLFPLFWVAGALILLSPLSAPADWETSKPELEREELIASMRRTEVKWARRCLLALSVFALIVISLVLGVLFALRA</sequence>
<dbReference type="Proteomes" id="UP000230002">
    <property type="component" value="Unassembled WGS sequence"/>
</dbReference>
<evidence type="ECO:0000313" key="4">
    <source>
        <dbReference type="Proteomes" id="UP000230002"/>
    </source>
</evidence>
<dbReference type="AlphaFoldDB" id="A0A2G8SIB0"/>
<proteinExistence type="predicted"/>